<dbReference type="EMBL" id="NUJQ01000041">
    <property type="protein sequence ID" value="PGQ06132.1"/>
    <property type="molecule type" value="Genomic_DNA"/>
</dbReference>
<evidence type="ECO:0000313" key="1">
    <source>
        <dbReference type="EMBL" id="PGQ06132.1"/>
    </source>
</evidence>
<protein>
    <recommendedName>
        <fullName evidence="3">Group-specific protein</fullName>
    </recommendedName>
</protein>
<evidence type="ECO:0008006" key="3">
    <source>
        <dbReference type="Google" id="ProtNLM"/>
    </source>
</evidence>
<sequence>MMKGNLTYYFILYPLIFFLVFALSPILFHKEEYTSMKDTLGILLFYYVLISGYYIIDVVSERIKKNDKEKSEILL</sequence>
<gene>
    <name evidence="1" type="ORF">COA08_24640</name>
</gene>
<comment type="caution">
    <text evidence="1">The sequence shown here is derived from an EMBL/GenBank/DDBJ whole genome shotgun (WGS) entry which is preliminary data.</text>
</comment>
<name>A0A2C0E2E1_BACCE</name>
<dbReference type="RefSeq" id="WP_097829947.1">
    <property type="nucleotide sequence ID" value="NZ_NTUE01000007.1"/>
</dbReference>
<proteinExistence type="predicted"/>
<dbReference type="AlphaFoldDB" id="A0A2C0E2E1"/>
<accession>A0A2C0E2E1</accession>
<dbReference type="Proteomes" id="UP000221438">
    <property type="component" value="Unassembled WGS sequence"/>
</dbReference>
<reference evidence="1 2" key="1">
    <citation type="submission" date="2017-09" db="EMBL/GenBank/DDBJ databases">
        <title>Large-scale bioinformatics analysis of Bacillus genomes uncovers conserved roles of natural products in bacterial physiology.</title>
        <authorList>
            <consortium name="Agbiome Team Llc"/>
            <person name="Bleich R.M."/>
            <person name="Grubbs K.J."/>
            <person name="Santa Maria K.C."/>
            <person name="Allen S.E."/>
            <person name="Farag S."/>
            <person name="Shank E.A."/>
            <person name="Bowers A."/>
        </authorList>
    </citation>
    <scope>NUCLEOTIDE SEQUENCE [LARGE SCALE GENOMIC DNA]</scope>
    <source>
        <strain evidence="1 2">AFS046104</strain>
    </source>
</reference>
<organism evidence="1 2">
    <name type="scientific">Bacillus cereus</name>
    <dbReference type="NCBI Taxonomy" id="1396"/>
    <lineage>
        <taxon>Bacteria</taxon>
        <taxon>Bacillati</taxon>
        <taxon>Bacillota</taxon>
        <taxon>Bacilli</taxon>
        <taxon>Bacillales</taxon>
        <taxon>Bacillaceae</taxon>
        <taxon>Bacillus</taxon>
        <taxon>Bacillus cereus group</taxon>
    </lineage>
</organism>
<evidence type="ECO:0000313" key="2">
    <source>
        <dbReference type="Proteomes" id="UP000221438"/>
    </source>
</evidence>